<evidence type="ECO:0000313" key="3">
    <source>
        <dbReference type="Proteomes" id="UP001165488"/>
    </source>
</evidence>
<dbReference type="EMBL" id="JAKZGS010000003">
    <property type="protein sequence ID" value="MCH7397427.1"/>
    <property type="molecule type" value="Genomic_DNA"/>
</dbReference>
<name>A0ABS9ULC0_9BACT</name>
<keyword evidence="1" id="KW-0812">Transmembrane</keyword>
<evidence type="ECO:0008006" key="4">
    <source>
        <dbReference type="Google" id="ProtNLM"/>
    </source>
</evidence>
<comment type="caution">
    <text evidence="2">The sequence shown here is derived from an EMBL/GenBank/DDBJ whole genome shotgun (WGS) entry which is preliminary data.</text>
</comment>
<protein>
    <recommendedName>
        <fullName evidence="4">Anti-sigma factor</fullName>
    </recommendedName>
</protein>
<dbReference type="RefSeq" id="WP_241273939.1">
    <property type="nucleotide sequence ID" value="NZ_JAKZGS010000003.1"/>
</dbReference>
<reference evidence="2" key="1">
    <citation type="submission" date="2022-03" db="EMBL/GenBank/DDBJ databases">
        <title>De novo assembled genomes of Belliella spp. (Cyclobacteriaceae) strains.</title>
        <authorList>
            <person name="Szabo A."/>
            <person name="Korponai K."/>
            <person name="Felfoldi T."/>
        </authorList>
    </citation>
    <scope>NUCLEOTIDE SEQUENCE</scope>
    <source>
        <strain evidence="2">DSM 107340</strain>
    </source>
</reference>
<keyword evidence="3" id="KW-1185">Reference proteome</keyword>
<keyword evidence="1" id="KW-0472">Membrane</keyword>
<sequence>MKEELEKLLDKYWDGETSLQEEKRLRLILSQIEGYQSEKAFFLGIEELSNLSEKPFSLPVKTPKSRLPIWMNIAAGLIILFVSGIAIWQYQQQEAEKQAYLEVMQAFALINAQLEKGTNSMQVMEDFKHLNTPQELFQSKEKN</sequence>
<evidence type="ECO:0000313" key="2">
    <source>
        <dbReference type="EMBL" id="MCH7397427.1"/>
    </source>
</evidence>
<keyword evidence="1" id="KW-1133">Transmembrane helix</keyword>
<accession>A0ABS9ULC0</accession>
<organism evidence="2 3">
    <name type="scientific">Belliella calami</name>
    <dbReference type="NCBI Taxonomy" id="2923436"/>
    <lineage>
        <taxon>Bacteria</taxon>
        <taxon>Pseudomonadati</taxon>
        <taxon>Bacteroidota</taxon>
        <taxon>Cytophagia</taxon>
        <taxon>Cytophagales</taxon>
        <taxon>Cyclobacteriaceae</taxon>
        <taxon>Belliella</taxon>
    </lineage>
</organism>
<dbReference type="Proteomes" id="UP001165488">
    <property type="component" value="Unassembled WGS sequence"/>
</dbReference>
<proteinExistence type="predicted"/>
<feature type="transmembrane region" description="Helical" evidence="1">
    <location>
        <begin position="69"/>
        <end position="88"/>
    </location>
</feature>
<evidence type="ECO:0000256" key="1">
    <source>
        <dbReference type="SAM" id="Phobius"/>
    </source>
</evidence>
<gene>
    <name evidence="2" type="ORF">MM236_05480</name>
</gene>